<keyword evidence="2" id="KW-1133">Transmembrane helix</keyword>
<sequence>MSSRSRTASVASFSPERTPTTFDDEETKISYNSLTDLYLPAKRPPSQTIVINLGNAATCSSLTLSTSVYLLTNKLDDDGLDYLFFEKEDSGPDTLHTPEKTYERRGTCRYIFEDDRGFVMYSKRGWLNCASLVLIISTLLFVFVVWPVWRKVGNQRNRDPLSQFESDLTRQSGPFLSTDLPTRGST</sequence>
<evidence type="ECO:0000313" key="4">
    <source>
        <dbReference type="Proteomes" id="UP000235392"/>
    </source>
</evidence>
<organism evidence="3 4">
    <name type="scientific">Puccinia coronata f. sp. avenae</name>
    <dbReference type="NCBI Taxonomy" id="200324"/>
    <lineage>
        <taxon>Eukaryota</taxon>
        <taxon>Fungi</taxon>
        <taxon>Dikarya</taxon>
        <taxon>Basidiomycota</taxon>
        <taxon>Pucciniomycotina</taxon>
        <taxon>Pucciniomycetes</taxon>
        <taxon>Pucciniales</taxon>
        <taxon>Pucciniaceae</taxon>
        <taxon>Puccinia</taxon>
    </lineage>
</organism>
<gene>
    <name evidence="3" type="ORF">PCASD_12597</name>
</gene>
<evidence type="ECO:0000256" key="1">
    <source>
        <dbReference type="SAM" id="MobiDB-lite"/>
    </source>
</evidence>
<comment type="caution">
    <text evidence="3">The sequence shown here is derived from an EMBL/GenBank/DDBJ whole genome shotgun (WGS) entry which is preliminary data.</text>
</comment>
<keyword evidence="2" id="KW-0812">Transmembrane</keyword>
<dbReference type="AlphaFoldDB" id="A0A2N5ULY1"/>
<dbReference type="EMBL" id="PGCI01000123">
    <property type="protein sequence ID" value="PLW38769.1"/>
    <property type="molecule type" value="Genomic_DNA"/>
</dbReference>
<keyword evidence="2" id="KW-0472">Membrane</keyword>
<dbReference type="Proteomes" id="UP000235392">
    <property type="component" value="Unassembled WGS sequence"/>
</dbReference>
<feature type="compositionally biased region" description="Polar residues" evidence="1">
    <location>
        <begin position="1"/>
        <end position="21"/>
    </location>
</feature>
<feature type="region of interest" description="Disordered" evidence="1">
    <location>
        <begin position="1"/>
        <end position="25"/>
    </location>
</feature>
<protein>
    <submittedName>
        <fullName evidence="3">Uncharacterized protein</fullName>
    </submittedName>
</protein>
<reference evidence="3 4" key="1">
    <citation type="submission" date="2017-11" db="EMBL/GenBank/DDBJ databases">
        <title>De novo assembly and phasing of dikaryotic genomes from two isolates of Puccinia coronata f. sp. avenae, the causal agent of oat crown rust.</title>
        <authorList>
            <person name="Miller M.E."/>
            <person name="Zhang Y."/>
            <person name="Omidvar V."/>
            <person name="Sperschneider J."/>
            <person name="Schwessinger B."/>
            <person name="Raley C."/>
            <person name="Palmer J.M."/>
            <person name="Garnica D."/>
            <person name="Upadhyaya N."/>
            <person name="Rathjen J."/>
            <person name="Taylor J.M."/>
            <person name="Park R.F."/>
            <person name="Dodds P.N."/>
            <person name="Hirsch C.D."/>
            <person name="Kianian S.F."/>
            <person name="Figueroa M."/>
        </authorList>
    </citation>
    <scope>NUCLEOTIDE SEQUENCE [LARGE SCALE GENOMIC DNA]</scope>
    <source>
        <strain evidence="3">12SD80</strain>
    </source>
</reference>
<proteinExistence type="predicted"/>
<name>A0A2N5ULY1_9BASI</name>
<accession>A0A2N5ULY1</accession>
<evidence type="ECO:0000313" key="3">
    <source>
        <dbReference type="EMBL" id="PLW38769.1"/>
    </source>
</evidence>
<feature type="transmembrane region" description="Helical" evidence="2">
    <location>
        <begin position="126"/>
        <end position="149"/>
    </location>
</feature>
<evidence type="ECO:0000256" key="2">
    <source>
        <dbReference type="SAM" id="Phobius"/>
    </source>
</evidence>